<evidence type="ECO:0008006" key="3">
    <source>
        <dbReference type="Google" id="ProtNLM"/>
    </source>
</evidence>
<dbReference type="RefSeq" id="WP_051872704.1">
    <property type="nucleotide sequence ID" value="NZ_JASZ02000002.1"/>
</dbReference>
<accession>A0A246BC42</accession>
<evidence type="ECO:0000313" key="1">
    <source>
        <dbReference type="EMBL" id="OWK99254.1"/>
    </source>
</evidence>
<keyword evidence="2" id="KW-1185">Reference proteome</keyword>
<dbReference type="InterPro" id="IPR036779">
    <property type="entry name" value="LysM_dom_sf"/>
</dbReference>
<gene>
    <name evidence="1" type="ORF">AP75_01850</name>
</gene>
<comment type="caution">
    <text evidence="1">The sequence shown here is derived from an EMBL/GenBank/DDBJ whole genome shotgun (WGS) entry which is preliminary data.</text>
</comment>
<dbReference type="Proteomes" id="UP000197587">
    <property type="component" value="Unassembled WGS sequence"/>
</dbReference>
<evidence type="ECO:0000313" key="2">
    <source>
        <dbReference type="Proteomes" id="UP000197587"/>
    </source>
</evidence>
<proteinExistence type="predicted"/>
<reference evidence="1 2" key="1">
    <citation type="submission" date="2014-01" db="EMBL/GenBank/DDBJ databases">
        <authorList>
            <consortium name="Genome Consortium for Active Teaching"/>
            <person name="Sontag T.C."/>
            <person name="Newman J.D."/>
        </authorList>
    </citation>
    <scope>NUCLEOTIDE SEQUENCE [LARGE SCALE GENOMIC DNA]</scope>
    <source>
        <strain evidence="1 2">DSM 19056</strain>
    </source>
</reference>
<dbReference type="EMBL" id="JASZ02000002">
    <property type="protein sequence ID" value="OWK99254.1"/>
    <property type="molecule type" value="Genomic_DNA"/>
</dbReference>
<dbReference type="Gene3D" id="3.10.350.10">
    <property type="entry name" value="LysM domain"/>
    <property type="match status" value="1"/>
</dbReference>
<sequence length="106" mass="11210">MEITVLHNQSLLDIAIQHTGSVENCFAIAAANGLAVSDLLSAGSILIIPGTLKNDTDILNYYTSKKIMPATALTRADNDLVSQQKRGIGFMQITAGNAESNGFITS</sequence>
<organism evidence="1 2">
    <name type="scientific">Kaistella haifensis DSM 19056</name>
    <dbReference type="NCBI Taxonomy" id="1450526"/>
    <lineage>
        <taxon>Bacteria</taxon>
        <taxon>Pseudomonadati</taxon>
        <taxon>Bacteroidota</taxon>
        <taxon>Flavobacteriia</taxon>
        <taxon>Flavobacteriales</taxon>
        <taxon>Weeksellaceae</taxon>
        <taxon>Chryseobacterium group</taxon>
        <taxon>Kaistella</taxon>
    </lineage>
</organism>
<protein>
    <recommendedName>
        <fullName evidence="3">LysM domain-containing protein</fullName>
    </recommendedName>
</protein>
<reference evidence="1 2" key="2">
    <citation type="submission" date="2017-05" db="EMBL/GenBank/DDBJ databases">
        <title>Genome of Chryseobacterium haifense.</title>
        <authorList>
            <person name="Newman J.D."/>
        </authorList>
    </citation>
    <scope>NUCLEOTIDE SEQUENCE [LARGE SCALE GENOMIC DNA]</scope>
    <source>
        <strain evidence="1 2">DSM 19056</strain>
    </source>
</reference>
<dbReference type="AlphaFoldDB" id="A0A246BC42"/>
<name>A0A246BC42_9FLAO</name>